<keyword evidence="2" id="KW-0698">rRNA processing</keyword>
<dbReference type="InterPro" id="IPR008189">
    <property type="entry name" value="rRNA_ssu_MeTfrase_I"/>
</dbReference>
<dbReference type="SUPFAM" id="SSF53790">
    <property type="entry name" value="Tetrapyrrole methylase"/>
    <property type="match status" value="1"/>
</dbReference>
<dbReference type="PIRSF" id="PIRSF005917">
    <property type="entry name" value="MTase_YraL"/>
    <property type="match status" value="1"/>
</dbReference>
<keyword evidence="5" id="KW-0949">S-adenosyl-L-methionine</keyword>
<protein>
    <submittedName>
        <fullName evidence="7">Uroporphyrin-III C/tetrapyrrole (Corrin/Porphyrin) methyltransferase</fullName>
    </submittedName>
</protein>
<dbReference type="eggNOG" id="COG0313">
    <property type="taxonomic scope" value="Bacteria"/>
</dbReference>
<evidence type="ECO:0000256" key="2">
    <source>
        <dbReference type="ARBA" id="ARBA00022552"/>
    </source>
</evidence>
<sequence length="243" mass="27124">MSQNPFQYTGKLYLIPTTLGISNPEEVLPASIKGIIEKVDHYIVENDKTARRSIKQVDQEKNQSSLKLSLLNKFTDPAELTTYLNPCKEGINVGLLSEAGCPGVADPGAEIVKLAHQIGIQVVPLVGPSSILLAMMGSGMNGQSFTFNGYLPIDKKERKQELKTLERISSERNQAQLFIETPYRNNNLLEDIKQILNPATRLCVACDLTLPSEFILTKSIMDWDKTKVDLHKRPTIFIIQKDI</sequence>
<dbReference type="STRING" id="865937.Gilli_1280"/>
<evidence type="ECO:0000256" key="1">
    <source>
        <dbReference type="ARBA" id="ARBA00022490"/>
    </source>
</evidence>
<proteinExistence type="predicted"/>
<evidence type="ECO:0000256" key="5">
    <source>
        <dbReference type="ARBA" id="ARBA00022691"/>
    </source>
</evidence>
<evidence type="ECO:0000313" key="8">
    <source>
        <dbReference type="Proteomes" id="UP000003844"/>
    </source>
</evidence>
<dbReference type="RefSeq" id="WP_006988264.1">
    <property type="nucleotide sequence ID" value="NZ_JH594606.1"/>
</dbReference>
<dbReference type="EMBL" id="JH594606">
    <property type="protein sequence ID" value="EHQ01947.1"/>
    <property type="molecule type" value="Genomic_DNA"/>
</dbReference>
<name>H2BWZ5_GILLR</name>
<keyword evidence="1" id="KW-0963">Cytoplasm</keyword>
<keyword evidence="4 7" id="KW-0808">Transferase</keyword>
<dbReference type="Proteomes" id="UP000003844">
    <property type="component" value="Unassembled WGS sequence"/>
</dbReference>
<feature type="domain" description="Tetrapyrrole methylase" evidence="6">
    <location>
        <begin position="35"/>
        <end position="217"/>
    </location>
</feature>
<dbReference type="InterPro" id="IPR014776">
    <property type="entry name" value="4pyrrole_Mease_sub2"/>
</dbReference>
<dbReference type="CDD" id="cd11649">
    <property type="entry name" value="RsmI_like"/>
    <property type="match status" value="1"/>
</dbReference>
<dbReference type="InterPro" id="IPR014777">
    <property type="entry name" value="4pyrrole_Mease_sub1"/>
</dbReference>
<keyword evidence="8" id="KW-1185">Reference proteome</keyword>
<gene>
    <name evidence="7" type="ORF">Gilli_1280</name>
</gene>
<dbReference type="PANTHER" id="PTHR46111">
    <property type="entry name" value="RIBOSOMAL RNA SMALL SUBUNIT METHYLTRANSFERASE I"/>
    <property type="match status" value="1"/>
</dbReference>
<evidence type="ECO:0000313" key="7">
    <source>
        <dbReference type="EMBL" id="EHQ01947.1"/>
    </source>
</evidence>
<dbReference type="InterPro" id="IPR035996">
    <property type="entry name" value="4pyrrol_Methylase_sf"/>
</dbReference>
<dbReference type="PANTHER" id="PTHR46111:SF2">
    <property type="entry name" value="SAM-DEPENDENT METHYLTRANSFERASE"/>
    <property type="match status" value="1"/>
</dbReference>
<dbReference type="GO" id="GO:0008168">
    <property type="term" value="F:methyltransferase activity"/>
    <property type="evidence" value="ECO:0007669"/>
    <property type="project" value="UniProtKB-KW"/>
</dbReference>
<dbReference type="InterPro" id="IPR000878">
    <property type="entry name" value="4pyrrol_Mease"/>
</dbReference>
<accession>H2BWZ5</accession>
<dbReference type="GO" id="GO:0032259">
    <property type="term" value="P:methylation"/>
    <property type="evidence" value="ECO:0007669"/>
    <property type="project" value="UniProtKB-KW"/>
</dbReference>
<organism evidence="7 8">
    <name type="scientific">Gillisia limnaea (strain DSM 15749 / LMG 21470 / R-8282)</name>
    <dbReference type="NCBI Taxonomy" id="865937"/>
    <lineage>
        <taxon>Bacteria</taxon>
        <taxon>Pseudomonadati</taxon>
        <taxon>Bacteroidota</taxon>
        <taxon>Flavobacteriia</taxon>
        <taxon>Flavobacteriales</taxon>
        <taxon>Flavobacteriaceae</taxon>
        <taxon>Gillisia</taxon>
    </lineage>
</organism>
<evidence type="ECO:0000259" key="6">
    <source>
        <dbReference type="Pfam" id="PF00590"/>
    </source>
</evidence>
<reference evidence="8" key="1">
    <citation type="journal article" date="2012" name="Stand. Genomic Sci.">
        <title>Genome sequence of the Antarctic rhodopsins-containing flavobacterium Gillisia limnaea type strain (R-8282(T)).</title>
        <authorList>
            <person name="Riedel T."/>
            <person name="Held B."/>
            <person name="Nolan M."/>
            <person name="Lucas S."/>
            <person name="Lapidus A."/>
            <person name="Tice H."/>
            <person name="Del Rio T.G."/>
            <person name="Cheng J.F."/>
            <person name="Han C."/>
            <person name="Tapia R."/>
            <person name="Goodwin L.A."/>
            <person name="Pitluck S."/>
            <person name="Liolios K."/>
            <person name="Mavromatis K."/>
            <person name="Pagani I."/>
            <person name="Ivanova N."/>
            <person name="Mikhailova N."/>
            <person name="Pati A."/>
            <person name="Chen A."/>
            <person name="Palaniappan K."/>
            <person name="Land M."/>
            <person name="Rohde M."/>
            <person name="Tindall B.J."/>
            <person name="Detter J.C."/>
            <person name="Goker M."/>
            <person name="Bristow J."/>
            <person name="Eisen J.A."/>
            <person name="Markowitz V."/>
            <person name="Hugenholtz P."/>
            <person name="Kyrpides N.C."/>
            <person name="Klenk H.P."/>
            <person name="Woyke T."/>
        </authorList>
    </citation>
    <scope>NUCLEOTIDE SEQUENCE [LARGE SCALE GENOMIC DNA]</scope>
    <source>
        <strain evidence="8">DSM 15749 / LMG 21470 / R-8282</strain>
    </source>
</reference>
<dbReference type="GO" id="GO:0006364">
    <property type="term" value="P:rRNA processing"/>
    <property type="evidence" value="ECO:0007669"/>
    <property type="project" value="UniProtKB-KW"/>
</dbReference>
<dbReference type="OrthoDB" id="7061662at2"/>
<dbReference type="AlphaFoldDB" id="H2BWZ5"/>
<dbReference type="Pfam" id="PF00590">
    <property type="entry name" value="TP_methylase"/>
    <property type="match status" value="1"/>
</dbReference>
<dbReference type="HOGENOM" id="CLU_044779_4_1_10"/>
<evidence type="ECO:0000256" key="4">
    <source>
        <dbReference type="ARBA" id="ARBA00022679"/>
    </source>
</evidence>
<keyword evidence="3 7" id="KW-0489">Methyltransferase</keyword>
<evidence type="ECO:0000256" key="3">
    <source>
        <dbReference type="ARBA" id="ARBA00022603"/>
    </source>
</evidence>
<dbReference type="Gene3D" id="3.30.950.10">
    <property type="entry name" value="Methyltransferase, Cobalt-precorrin-4 Transmethylase, Domain 2"/>
    <property type="match status" value="1"/>
</dbReference>
<dbReference type="Gene3D" id="3.40.1010.10">
    <property type="entry name" value="Cobalt-precorrin-4 Transmethylase, Domain 1"/>
    <property type="match status" value="1"/>
</dbReference>